<gene>
    <name evidence="1" type="ORF">PY649_05710</name>
</gene>
<protein>
    <submittedName>
        <fullName evidence="1">Uncharacterized protein</fullName>
    </submittedName>
</protein>
<organism evidence="1 2">
    <name type="scientific">Rhizobium mayense</name>
    <dbReference type="NCBI Taxonomy" id="1312184"/>
    <lineage>
        <taxon>Bacteria</taxon>
        <taxon>Pseudomonadati</taxon>
        <taxon>Pseudomonadota</taxon>
        <taxon>Alphaproteobacteria</taxon>
        <taxon>Hyphomicrobiales</taxon>
        <taxon>Rhizobiaceae</taxon>
        <taxon>Rhizobium/Agrobacterium group</taxon>
        <taxon>Rhizobium</taxon>
    </lineage>
</organism>
<proteinExistence type="predicted"/>
<comment type="caution">
    <text evidence="1">The sequence shown here is derived from an EMBL/GenBank/DDBJ whole genome shotgun (WGS) entry which is preliminary data.</text>
</comment>
<dbReference type="Proteomes" id="UP001172645">
    <property type="component" value="Unassembled WGS sequence"/>
</dbReference>
<evidence type="ECO:0000313" key="1">
    <source>
        <dbReference type="EMBL" id="MDL2398389.1"/>
    </source>
</evidence>
<dbReference type="RefSeq" id="WP_285867233.1">
    <property type="nucleotide sequence ID" value="NZ_JARFYM010000003.1"/>
</dbReference>
<evidence type="ECO:0000313" key="2">
    <source>
        <dbReference type="Proteomes" id="UP001172645"/>
    </source>
</evidence>
<name>A0ABT7JTZ9_9HYPH</name>
<dbReference type="EMBL" id="JARFYM010000003">
    <property type="protein sequence ID" value="MDL2398389.1"/>
    <property type="molecule type" value="Genomic_DNA"/>
</dbReference>
<accession>A0ABT7JTZ9</accession>
<sequence>MTKVVVIGIAGEEGLWVVDLGARSVTPLHPPKAGTLKAVADLRTSGASITKGVDLAVTVKAADSAFSGRFDG</sequence>
<reference evidence="1" key="1">
    <citation type="submission" date="2023-06" db="EMBL/GenBank/DDBJ databases">
        <title>Phylogenetic Diversity of Rhizobium strains.</title>
        <authorList>
            <person name="Moura F.T."/>
            <person name="Helene L.C.F."/>
            <person name="Hungria M."/>
        </authorList>
    </citation>
    <scope>NUCLEOTIDE SEQUENCE</scope>
    <source>
        <strain evidence="1">CCGE526</strain>
    </source>
</reference>
<keyword evidence="2" id="KW-1185">Reference proteome</keyword>